<dbReference type="PROSITE" id="PS50112">
    <property type="entry name" value="PAS"/>
    <property type="match status" value="1"/>
</dbReference>
<dbReference type="PANTHER" id="PTHR43304:SF1">
    <property type="entry name" value="PAC DOMAIN-CONTAINING PROTEIN"/>
    <property type="match status" value="1"/>
</dbReference>
<dbReference type="SUPFAM" id="SSF47384">
    <property type="entry name" value="Homodimeric domain of signal transducing histidine kinase"/>
    <property type="match status" value="1"/>
</dbReference>
<evidence type="ECO:0000259" key="8">
    <source>
        <dbReference type="PROSITE" id="PS50112"/>
    </source>
</evidence>
<dbReference type="NCBIfam" id="TIGR00229">
    <property type="entry name" value="sensory_box"/>
    <property type="match status" value="1"/>
</dbReference>
<evidence type="ECO:0000256" key="1">
    <source>
        <dbReference type="ARBA" id="ARBA00000085"/>
    </source>
</evidence>
<dbReference type="Pfam" id="PF00989">
    <property type="entry name" value="PAS"/>
    <property type="match status" value="1"/>
</dbReference>
<keyword evidence="10" id="KW-1185">Reference proteome</keyword>
<dbReference type="Gene3D" id="3.30.450.20">
    <property type="entry name" value="PAS domain"/>
    <property type="match status" value="1"/>
</dbReference>
<dbReference type="GO" id="GO:0000155">
    <property type="term" value="F:phosphorelay sensor kinase activity"/>
    <property type="evidence" value="ECO:0007669"/>
    <property type="project" value="InterPro"/>
</dbReference>
<reference evidence="9 10" key="1">
    <citation type="submission" date="2016-04" db="EMBL/GenBank/DDBJ databases">
        <title>Draft genome sequence of freshwater magnetotactic bacteria Magnetospirillum marisnigri SP-1 and Magnetospirillum moscoviense BB-1.</title>
        <authorList>
            <person name="Koziaeva V."/>
            <person name="Dziuba M.V."/>
            <person name="Ivanov T.M."/>
            <person name="Kuznetsov B."/>
            <person name="Grouzdev D.S."/>
        </authorList>
    </citation>
    <scope>NUCLEOTIDE SEQUENCE [LARGE SCALE GENOMIC DNA]</scope>
    <source>
        <strain evidence="9 10">BB-1</strain>
    </source>
</reference>
<keyword evidence="4" id="KW-0808">Transferase</keyword>
<organism evidence="9 10">
    <name type="scientific">Magnetospirillum moscoviense</name>
    <dbReference type="NCBI Taxonomy" id="1437059"/>
    <lineage>
        <taxon>Bacteria</taxon>
        <taxon>Pseudomonadati</taxon>
        <taxon>Pseudomonadota</taxon>
        <taxon>Alphaproteobacteria</taxon>
        <taxon>Rhodospirillales</taxon>
        <taxon>Rhodospirillaceae</taxon>
        <taxon>Magnetospirillum</taxon>
    </lineage>
</organism>
<dbReference type="InterPro" id="IPR036890">
    <property type="entry name" value="HATPase_C_sf"/>
</dbReference>
<dbReference type="PANTHER" id="PTHR43304">
    <property type="entry name" value="PHYTOCHROME-LIKE PROTEIN CPH1"/>
    <property type="match status" value="1"/>
</dbReference>
<dbReference type="FunFam" id="3.30.565.10:FF:000006">
    <property type="entry name" value="Sensor histidine kinase WalK"/>
    <property type="match status" value="1"/>
</dbReference>
<dbReference type="EMBL" id="LWQU01000163">
    <property type="protein sequence ID" value="OAN47927.1"/>
    <property type="molecule type" value="Genomic_DNA"/>
</dbReference>
<keyword evidence="3" id="KW-0597">Phosphoprotein</keyword>
<dbReference type="PROSITE" id="PS50109">
    <property type="entry name" value="HIS_KIN"/>
    <property type="match status" value="1"/>
</dbReference>
<dbReference type="InterPro" id="IPR005467">
    <property type="entry name" value="His_kinase_dom"/>
</dbReference>
<dbReference type="Gene3D" id="3.30.565.10">
    <property type="entry name" value="Histidine kinase-like ATPase, C-terminal domain"/>
    <property type="match status" value="1"/>
</dbReference>
<sequence>MGLETVAVDLWVAAGTVVSAFWVGLHRGRKGRGGRRQQDAERLHVEAELRANAARLRMMLETTAEGVIGIDDEVRVMFANRAAVQILGWSQSGELMGQPAGDVLGHRLSDGSSCDGDLCAIRRTLVDSETRRVSNETFRKASGRQIAVEYVSSPLVVEGITIGAVVAFHDISDRKRLEEDLRRSHAELEQFAYVTSHDLRQPLRMVSSYLALIRKRLDDRLGDDEREFIGYAVDGAKRMDALILDLLDYSRVGHDQSRDTVALAEVIEDVRHNLSVTLADCGGRLNVADDLPDVDGNRMELMRLFQNLIGNALKYRHPERVPEVAVGWRDDGQEWVVWVEDNGVGIAACDHERAFRIFQRLAASRQVEGTGIGLAICRKIVDHHDGRIWIESEMDQGTRMLVAFPKHGLRRSPVAALNA</sequence>
<dbReference type="InterPro" id="IPR000014">
    <property type="entry name" value="PAS"/>
</dbReference>
<evidence type="ECO:0000256" key="6">
    <source>
        <dbReference type="SAM" id="Phobius"/>
    </source>
</evidence>
<comment type="caution">
    <text evidence="9">The sequence shown here is derived from an EMBL/GenBank/DDBJ whole genome shotgun (WGS) entry which is preliminary data.</text>
</comment>
<dbReference type="InterPro" id="IPR035965">
    <property type="entry name" value="PAS-like_dom_sf"/>
</dbReference>
<feature type="domain" description="PAS" evidence="8">
    <location>
        <begin position="52"/>
        <end position="92"/>
    </location>
</feature>
<dbReference type="CDD" id="cd00130">
    <property type="entry name" value="PAS"/>
    <property type="match status" value="1"/>
</dbReference>
<keyword evidence="6" id="KW-0472">Membrane</keyword>
<accession>A0A178MIC8</accession>
<dbReference type="InterPro" id="IPR004358">
    <property type="entry name" value="Sig_transdc_His_kin-like_C"/>
</dbReference>
<feature type="transmembrane region" description="Helical" evidence="6">
    <location>
        <begin position="6"/>
        <end position="25"/>
    </location>
</feature>
<keyword evidence="6" id="KW-0812">Transmembrane</keyword>
<dbReference type="AlphaFoldDB" id="A0A178MIC8"/>
<name>A0A178MIC8_9PROT</name>
<dbReference type="OrthoDB" id="7313492at2"/>
<proteinExistence type="predicted"/>
<dbReference type="InterPro" id="IPR013767">
    <property type="entry name" value="PAS_fold"/>
</dbReference>
<dbReference type="InterPro" id="IPR003594">
    <property type="entry name" value="HATPase_dom"/>
</dbReference>
<keyword evidence="6" id="KW-1133">Transmembrane helix</keyword>
<gene>
    <name evidence="9" type="ORF">A6A05_03635</name>
</gene>
<dbReference type="Proteomes" id="UP000078543">
    <property type="component" value="Unassembled WGS sequence"/>
</dbReference>
<comment type="catalytic activity">
    <reaction evidence="1">
        <text>ATP + protein L-histidine = ADP + protein N-phospho-L-histidine.</text>
        <dbReference type="EC" id="2.7.13.3"/>
    </reaction>
</comment>
<evidence type="ECO:0000313" key="10">
    <source>
        <dbReference type="Proteomes" id="UP000078543"/>
    </source>
</evidence>
<evidence type="ECO:0000256" key="5">
    <source>
        <dbReference type="ARBA" id="ARBA00022777"/>
    </source>
</evidence>
<evidence type="ECO:0000256" key="4">
    <source>
        <dbReference type="ARBA" id="ARBA00022679"/>
    </source>
</evidence>
<dbReference type="SUPFAM" id="SSF55874">
    <property type="entry name" value="ATPase domain of HSP90 chaperone/DNA topoisomerase II/histidine kinase"/>
    <property type="match status" value="1"/>
</dbReference>
<dbReference type="InterPro" id="IPR052162">
    <property type="entry name" value="Sensor_kinase/Photoreceptor"/>
</dbReference>
<dbReference type="RefSeq" id="WP_068503194.1">
    <property type="nucleotide sequence ID" value="NZ_LWQU01000163.1"/>
</dbReference>
<dbReference type="CDD" id="cd00082">
    <property type="entry name" value="HisKA"/>
    <property type="match status" value="1"/>
</dbReference>
<evidence type="ECO:0000259" key="7">
    <source>
        <dbReference type="PROSITE" id="PS50109"/>
    </source>
</evidence>
<dbReference type="SMART" id="SM00387">
    <property type="entry name" value="HATPase_c"/>
    <property type="match status" value="1"/>
</dbReference>
<dbReference type="InterPro" id="IPR003661">
    <property type="entry name" value="HisK_dim/P_dom"/>
</dbReference>
<protein>
    <recommendedName>
        <fullName evidence="2">histidine kinase</fullName>
        <ecNumber evidence="2">2.7.13.3</ecNumber>
    </recommendedName>
</protein>
<dbReference type="SUPFAM" id="SSF55785">
    <property type="entry name" value="PYP-like sensor domain (PAS domain)"/>
    <property type="match status" value="1"/>
</dbReference>
<dbReference type="PRINTS" id="PR00344">
    <property type="entry name" value="BCTRLSENSOR"/>
</dbReference>
<evidence type="ECO:0000313" key="9">
    <source>
        <dbReference type="EMBL" id="OAN47927.1"/>
    </source>
</evidence>
<dbReference type="GO" id="GO:0006355">
    <property type="term" value="P:regulation of DNA-templated transcription"/>
    <property type="evidence" value="ECO:0007669"/>
    <property type="project" value="InterPro"/>
</dbReference>
<dbReference type="InterPro" id="IPR036097">
    <property type="entry name" value="HisK_dim/P_sf"/>
</dbReference>
<dbReference type="EC" id="2.7.13.3" evidence="2"/>
<evidence type="ECO:0000256" key="3">
    <source>
        <dbReference type="ARBA" id="ARBA00022553"/>
    </source>
</evidence>
<dbReference type="Pfam" id="PF00512">
    <property type="entry name" value="HisKA"/>
    <property type="match status" value="1"/>
</dbReference>
<feature type="domain" description="Histidine kinase" evidence="7">
    <location>
        <begin position="194"/>
        <end position="408"/>
    </location>
</feature>
<dbReference type="Pfam" id="PF02518">
    <property type="entry name" value="HATPase_c"/>
    <property type="match status" value="1"/>
</dbReference>
<dbReference type="STRING" id="1437059.A6A05_03635"/>
<dbReference type="Gene3D" id="1.10.287.130">
    <property type="match status" value="1"/>
</dbReference>
<dbReference type="SMART" id="SM00091">
    <property type="entry name" value="PAS"/>
    <property type="match status" value="1"/>
</dbReference>
<evidence type="ECO:0000256" key="2">
    <source>
        <dbReference type="ARBA" id="ARBA00012438"/>
    </source>
</evidence>
<keyword evidence="5" id="KW-0418">Kinase</keyword>
<dbReference type="SMART" id="SM00388">
    <property type="entry name" value="HisKA"/>
    <property type="match status" value="1"/>
</dbReference>